<dbReference type="PANTHER" id="PTHR15503:SF45">
    <property type="entry name" value="RNA-DIRECTED DNA POLYMERASE HOMOLOG"/>
    <property type="match status" value="1"/>
</dbReference>
<keyword evidence="3" id="KW-1185">Reference proteome</keyword>
<evidence type="ECO:0000256" key="1">
    <source>
        <dbReference type="SAM" id="MobiDB-lite"/>
    </source>
</evidence>
<gene>
    <name evidence="2" type="ORF">RJ639_002142</name>
</gene>
<dbReference type="AlphaFoldDB" id="A0AA88XBM3"/>
<feature type="compositionally biased region" description="Basic and acidic residues" evidence="1">
    <location>
        <begin position="115"/>
        <end position="130"/>
    </location>
</feature>
<dbReference type="CDD" id="cd00303">
    <property type="entry name" value="retropepsin_like"/>
    <property type="match status" value="1"/>
</dbReference>
<proteinExistence type="predicted"/>
<feature type="compositionally biased region" description="Basic and acidic residues" evidence="1">
    <location>
        <begin position="69"/>
        <end position="89"/>
    </location>
</feature>
<dbReference type="Proteomes" id="UP001188597">
    <property type="component" value="Unassembled WGS sequence"/>
</dbReference>
<protein>
    <submittedName>
        <fullName evidence="2">Uncharacterized protein</fullName>
    </submittedName>
</protein>
<feature type="region of interest" description="Disordered" evidence="1">
    <location>
        <begin position="69"/>
        <end position="130"/>
    </location>
</feature>
<dbReference type="SUPFAM" id="SSF50630">
    <property type="entry name" value="Acid proteases"/>
    <property type="match status" value="1"/>
</dbReference>
<name>A0AA88XBM3_9ASTE</name>
<comment type="caution">
    <text evidence="2">The sequence shown here is derived from an EMBL/GenBank/DDBJ whole genome shotgun (WGS) entry which is preliminary data.</text>
</comment>
<reference evidence="2" key="1">
    <citation type="submission" date="2022-12" db="EMBL/GenBank/DDBJ databases">
        <title>Draft genome assemblies for two species of Escallonia (Escalloniales).</title>
        <authorList>
            <person name="Chanderbali A."/>
            <person name="Dervinis C."/>
            <person name="Anghel I."/>
            <person name="Soltis D."/>
            <person name="Soltis P."/>
            <person name="Zapata F."/>
        </authorList>
    </citation>
    <scope>NUCLEOTIDE SEQUENCE</scope>
    <source>
        <strain evidence="2">UCBG64.0493</strain>
        <tissue evidence="2">Leaf</tissue>
    </source>
</reference>
<dbReference type="EMBL" id="JAVXUP010000005">
    <property type="protein sequence ID" value="KAK3043563.1"/>
    <property type="molecule type" value="Genomic_DNA"/>
</dbReference>
<accession>A0AA88XBM3</accession>
<evidence type="ECO:0000313" key="3">
    <source>
        <dbReference type="Proteomes" id="UP001188597"/>
    </source>
</evidence>
<sequence length="384" mass="43211">MAEAEGGICEYVKEYSTLMLKIPEMSERQRLCFFVDGLQYWVATELRRREPHDLASVMMIVEKLGDFKQCERPRSPRHERAKGKGDGRSKSGSPKATDDERNGDEGCYRHHKGEKKHEGSRKQGDSRDYKAHVGPRGGCFYCAGPHYRKDCPHKGNMIAFLEKHKGSKGDSSSSDGEARMGTLQMVNAFVQKSKEETAKGKKSKKRQNLLYPMVDVAKKTQEALVDTRATHNFMSPRVAKWLGLKPTKDGSWFTAVNVEERPSKGVVKNVDLRIDGWTGKADFNIIDMDELGVVLGMDFMEKLSDTLNPYCGVMMMAESMISLVSKDGADARKGITVLQLDKGSTLCYGERQMGPRTYAVDMHMKTVTTEKFKPYLNLIHLLSC</sequence>
<dbReference type="Gene3D" id="2.40.70.10">
    <property type="entry name" value="Acid Proteases"/>
    <property type="match status" value="1"/>
</dbReference>
<feature type="compositionally biased region" description="Basic and acidic residues" evidence="1">
    <location>
        <begin position="96"/>
        <end position="108"/>
    </location>
</feature>
<dbReference type="InterPro" id="IPR021109">
    <property type="entry name" value="Peptidase_aspartic_dom_sf"/>
</dbReference>
<organism evidence="2 3">
    <name type="scientific">Escallonia herrerae</name>
    <dbReference type="NCBI Taxonomy" id="1293975"/>
    <lineage>
        <taxon>Eukaryota</taxon>
        <taxon>Viridiplantae</taxon>
        <taxon>Streptophyta</taxon>
        <taxon>Embryophyta</taxon>
        <taxon>Tracheophyta</taxon>
        <taxon>Spermatophyta</taxon>
        <taxon>Magnoliopsida</taxon>
        <taxon>eudicotyledons</taxon>
        <taxon>Gunneridae</taxon>
        <taxon>Pentapetalae</taxon>
        <taxon>asterids</taxon>
        <taxon>campanulids</taxon>
        <taxon>Escalloniales</taxon>
        <taxon>Escalloniaceae</taxon>
        <taxon>Escallonia</taxon>
    </lineage>
</organism>
<dbReference type="PANTHER" id="PTHR15503">
    <property type="entry name" value="LDOC1 RELATED"/>
    <property type="match status" value="1"/>
</dbReference>
<dbReference type="InterPro" id="IPR032567">
    <property type="entry name" value="RTL1-rel"/>
</dbReference>
<dbReference type="Pfam" id="PF13975">
    <property type="entry name" value="gag-asp_proteas"/>
    <property type="match status" value="1"/>
</dbReference>
<evidence type="ECO:0000313" key="2">
    <source>
        <dbReference type="EMBL" id="KAK3043563.1"/>
    </source>
</evidence>